<dbReference type="SUPFAM" id="SSF69279">
    <property type="entry name" value="Phage tail proteins"/>
    <property type="match status" value="2"/>
</dbReference>
<evidence type="ECO:0000313" key="6">
    <source>
        <dbReference type="EMBL" id="EKT60211.1"/>
    </source>
</evidence>
<dbReference type="Pfam" id="PF04717">
    <property type="entry name" value="Phage_base_V"/>
    <property type="match status" value="1"/>
</dbReference>
<feature type="domain" description="Putative type VI secretion system Rhs element associated Vgr" evidence="5">
    <location>
        <begin position="476"/>
        <end position="576"/>
    </location>
</feature>
<dbReference type="Gene3D" id="2.40.50.230">
    <property type="entry name" value="Gp5 N-terminal domain"/>
    <property type="match status" value="1"/>
</dbReference>
<dbReference type="PATRIC" id="fig|1141662.3.peg.2510"/>
<dbReference type="Gene3D" id="3.55.50.10">
    <property type="entry name" value="Baseplate protein-like domains"/>
    <property type="match status" value="1"/>
</dbReference>
<comment type="similarity">
    <text evidence="1">Belongs to the VgrG protein family.</text>
</comment>
<dbReference type="EMBL" id="AKKL01000034">
    <property type="protein sequence ID" value="EKT60211.1"/>
    <property type="molecule type" value="Genomic_DNA"/>
</dbReference>
<dbReference type="eggNOG" id="COG4253">
    <property type="taxonomic scope" value="Bacteria"/>
</dbReference>
<evidence type="ECO:0000256" key="2">
    <source>
        <dbReference type="SAM" id="Coils"/>
    </source>
</evidence>
<dbReference type="Gene3D" id="2.30.110.50">
    <property type="match status" value="2"/>
</dbReference>
<name>K8WJQ9_9GAMM</name>
<evidence type="ECO:0000256" key="1">
    <source>
        <dbReference type="ARBA" id="ARBA00005558"/>
    </source>
</evidence>
<dbReference type="STRING" id="1141662.OOA_12380"/>
<keyword evidence="2" id="KW-0175">Coiled coil</keyword>
<dbReference type="Proteomes" id="UP000009336">
    <property type="component" value="Unassembled WGS sequence"/>
</dbReference>
<dbReference type="eggNOG" id="COG3501">
    <property type="taxonomic scope" value="Bacteria"/>
</dbReference>
<dbReference type="RefSeq" id="WP_008912470.1">
    <property type="nucleotide sequence ID" value="NZ_KB233223.1"/>
</dbReference>
<evidence type="ECO:0008006" key="8">
    <source>
        <dbReference type="Google" id="ProtNLM"/>
    </source>
</evidence>
<evidence type="ECO:0000259" key="4">
    <source>
        <dbReference type="Pfam" id="PF10106"/>
    </source>
</evidence>
<dbReference type="Pfam" id="PF10106">
    <property type="entry name" value="DUF2345"/>
    <property type="match status" value="1"/>
</dbReference>
<organism evidence="6 7">
    <name type="scientific">Providencia burhodogranariea DSM 19968</name>
    <dbReference type="NCBI Taxonomy" id="1141662"/>
    <lineage>
        <taxon>Bacteria</taxon>
        <taxon>Pseudomonadati</taxon>
        <taxon>Pseudomonadota</taxon>
        <taxon>Gammaproteobacteria</taxon>
        <taxon>Enterobacterales</taxon>
        <taxon>Morganellaceae</taxon>
        <taxon>Providencia</taxon>
    </lineage>
</organism>
<dbReference type="InterPro" id="IPR006533">
    <property type="entry name" value="T6SS_Vgr_RhsGE"/>
</dbReference>
<comment type="caution">
    <text evidence="6">The sequence shown here is derived from an EMBL/GenBank/DDBJ whole genome shotgun (WGS) entry which is preliminary data.</text>
</comment>
<dbReference type="HOGENOM" id="CLU_004121_4_0_6"/>
<dbReference type="InterPro" id="IPR017847">
    <property type="entry name" value="T6SS_RhsGE_Vgr_subset"/>
</dbReference>
<evidence type="ECO:0000313" key="7">
    <source>
        <dbReference type="Proteomes" id="UP000009336"/>
    </source>
</evidence>
<evidence type="ECO:0000259" key="3">
    <source>
        <dbReference type="Pfam" id="PF04717"/>
    </source>
</evidence>
<keyword evidence="7" id="KW-1185">Reference proteome</keyword>
<proteinExistence type="inferred from homology"/>
<feature type="coiled-coil region" evidence="2">
    <location>
        <begin position="555"/>
        <end position="596"/>
    </location>
</feature>
<sequence length="777" mass="86808">MIDTLTAFFSHQAYQLDIQDAGFDIDILKFEGVEKLNAPSSWQIEFTSASDSISPEQVLLKPATFNMGTNKHVSGVITRLQWLSTSADESHYAVLLEPRLALLSHTKRSTIYQNTSVIEVIEKVLQFHGFEGADYEFKLEYQYPERALITQWRETDLAFIQRLLAEVGIGYRLEYSTKTDNDKVLFFDSQLNYQFGEKLPYQLPSGQNDSGQLSVWDAQLAHQVVTGNVTVKDYNYRTALSPMETSTLHPLSNATLGDEYHYASPYLQMGDENAQTLEAESGAFYSRLRQERFLNPSAEFELQTNAFYLMTGSVLDIVNVPINELKDGVFITQITYRAARDASLQMTLKGMPYSEQYAYRPAEIPRPKIAGTLPARIESRNDNDIYAWLDEQGRYRVKLDFDRDHSESGYAYLWLRLAKPYAGETYGLHAPLIANTEIAIAFDDGDLDRPYIAFAFHDSEHPDHVNRDNHTRNVLRTPANNKLRLEDKREKTHIKLATEYGKTQLNQGHLVDAQGKMRGAGTELRTDEWGAIRAGKGLFISADEQSKAQGDVLDMEAALKEIAHLLQQREQLNLAAKQAKALQADIESQRQLLQQRLEPLNQSLLFSAPQGMAFTSGEHLQLAASENVAINADGDISVGVIGNMTMSTGDKLGLFVRTGKLGVIAGEGPLTVQAQNNRLDIFSEQKQTITSAADINFTGKKRIILNGGGSYLKLENGKIEYGTSGDYLRKVPKMATAGPNTLPMKMAQFPAVPLPICIPCLLNAITGNGNSVDLRKF</sequence>
<dbReference type="NCBIfam" id="TIGR01646">
    <property type="entry name" value="vgr_GE"/>
    <property type="match status" value="1"/>
</dbReference>
<dbReference type="InterPro" id="IPR006531">
    <property type="entry name" value="Gp5/Vgr_OB"/>
</dbReference>
<protein>
    <recommendedName>
        <fullName evidence="8">Rhs element Vgr protein</fullName>
    </recommendedName>
</protein>
<dbReference type="Pfam" id="PF13296">
    <property type="entry name" value="T6SS_Vgr"/>
    <property type="match status" value="1"/>
</dbReference>
<dbReference type="SUPFAM" id="SSF69255">
    <property type="entry name" value="gp5 N-terminal domain-like"/>
    <property type="match status" value="1"/>
</dbReference>
<dbReference type="InterPro" id="IPR028244">
    <property type="entry name" value="T6SS_Rhs_Vgr_dom"/>
</dbReference>
<accession>K8WJQ9</accession>
<evidence type="ECO:0000259" key="5">
    <source>
        <dbReference type="Pfam" id="PF13296"/>
    </source>
</evidence>
<gene>
    <name evidence="6" type="ORF">OOA_12380</name>
</gene>
<dbReference type="InterPro" id="IPR018769">
    <property type="entry name" value="VgrG2_DUF2345"/>
</dbReference>
<dbReference type="AlphaFoldDB" id="K8WJQ9"/>
<dbReference type="Pfam" id="PF05954">
    <property type="entry name" value="Phage_GPD"/>
    <property type="match status" value="1"/>
</dbReference>
<feature type="domain" description="Gp5/Type VI secretion system Vgr protein OB-fold" evidence="3">
    <location>
        <begin position="390"/>
        <end position="456"/>
    </location>
</feature>
<feature type="domain" description="DUF2345" evidence="4">
    <location>
        <begin position="603"/>
        <end position="739"/>
    </location>
</feature>
<dbReference type="NCBIfam" id="TIGR03361">
    <property type="entry name" value="VI_Rhs_Vgr"/>
    <property type="match status" value="1"/>
</dbReference>
<reference evidence="6 7" key="1">
    <citation type="journal article" date="2012" name="BMC Genomics">
        <title>Comparative genomics of bacteria in the genus Providencia isolated from wild Drosophila melanogaster.</title>
        <authorList>
            <person name="Galac M.R."/>
            <person name="Lazzaro B.P."/>
        </authorList>
    </citation>
    <scope>NUCLEOTIDE SEQUENCE [LARGE SCALE GENOMIC DNA]</scope>
    <source>
        <strain evidence="6 7">DSM 19968</strain>
    </source>
</reference>
<dbReference type="InterPro" id="IPR037026">
    <property type="entry name" value="Vgr_OB-fold_dom_sf"/>
</dbReference>